<sequence>MKLGINLLCLTDLVTEAHLPMIEKIKAEGYDGVEVPVLSGDPDHYAWLGRALDAMGLERCTTSIIPSPDVSPISNDAETRERGRHHLDWALDCAIALGAQSVGGPIHAPIGHFSGAGPTEDELAFGAEAHRALAERAQANGIYLSLEHLNRFETYFLNTTTQCRDYARRVDHPACRIMYDTFHANIEDRDQVQAYETVAPHVGIVHVSENDRGIPGRGHIDFPAILGAVRRSGYDGWVTLEAFGAGLPAIAAATRVWRPLFPDYETLFAESAAYIRRTWDEAGAERAA</sequence>
<dbReference type="PANTHER" id="PTHR12110:SF41">
    <property type="entry name" value="INOSOSE DEHYDRATASE"/>
    <property type="match status" value="1"/>
</dbReference>
<evidence type="ECO:0000259" key="1">
    <source>
        <dbReference type="Pfam" id="PF01261"/>
    </source>
</evidence>
<gene>
    <name evidence="2" type="ORF">DEVEQU_00624</name>
</gene>
<keyword evidence="2" id="KW-0413">Isomerase</keyword>
<dbReference type="AlphaFoldDB" id="A0A447I7J8"/>
<accession>A0A447I7J8</accession>
<keyword evidence="3" id="KW-1185">Reference proteome</keyword>
<dbReference type="InterPro" id="IPR036237">
    <property type="entry name" value="Xyl_isomerase-like_sf"/>
</dbReference>
<reference evidence="2 3" key="1">
    <citation type="submission" date="2018-12" db="EMBL/GenBank/DDBJ databases">
        <authorList>
            <person name="Criscuolo A."/>
        </authorList>
    </citation>
    <scope>NUCLEOTIDE SEQUENCE [LARGE SCALE GENOMIC DNA]</scope>
    <source>
        <strain evidence="2">ACIP1116281</strain>
    </source>
</reference>
<dbReference type="RefSeq" id="WP_126149102.1">
    <property type="nucleotide sequence ID" value="NZ_JBHTMH010000001.1"/>
</dbReference>
<dbReference type="InterPro" id="IPR013022">
    <property type="entry name" value="Xyl_isomerase-like_TIM-brl"/>
</dbReference>
<dbReference type="InterPro" id="IPR050312">
    <property type="entry name" value="IolE/XylAMocC-like"/>
</dbReference>
<evidence type="ECO:0000313" key="3">
    <source>
        <dbReference type="Proteomes" id="UP000268844"/>
    </source>
</evidence>
<organism evidence="2 3">
    <name type="scientific">Devosia equisanguinis</name>
    <dbReference type="NCBI Taxonomy" id="2490941"/>
    <lineage>
        <taxon>Bacteria</taxon>
        <taxon>Pseudomonadati</taxon>
        <taxon>Pseudomonadota</taxon>
        <taxon>Alphaproteobacteria</taxon>
        <taxon>Hyphomicrobiales</taxon>
        <taxon>Devosiaceae</taxon>
        <taxon>Devosia</taxon>
    </lineage>
</organism>
<dbReference type="GO" id="GO:0016853">
    <property type="term" value="F:isomerase activity"/>
    <property type="evidence" value="ECO:0007669"/>
    <property type="project" value="UniProtKB-KW"/>
</dbReference>
<evidence type="ECO:0000313" key="2">
    <source>
        <dbReference type="EMBL" id="VDS03501.1"/>
    </source>
</evidence>
<dbReference type="SUPFAM" id="SSF51658">
    <property type="entry name" value="Xylose isomerase-like"/>
    <property type="match status" value="1"/>
</dbReference>
<dbReference type="OrthoDB" id="9801426at2"/>
<protein>
    <submittedName>
        <fullName evidence="2">D-tagatose 3-epimerase</fullName>
        <ecNumber evidence="2">5.3.1.-</ecNumber>
    </submittedName>
</protein>
<dbReference type="Pfam" id="PF01261">
    <property type="entry name" value="AP_endonuc_2"/>
    <property type="match status" value="1"/>
</dbReference>
<dbReference type="Gene3D" id="3.20.20.150">
    <property type="entry name" value="Divalent-metal-dependent TIM barrel enzymes"/>
    <property type="match status" value="1"/>
</dbReference>
<dbReference type="EC" id="5.3.1.-" evidence="2"/>
<dbReference type="Proteomes" id="UP000268844">
    <property type="component" value="Unassembled WGS sequence"/>
</dbReference>
<dbReference type="PANTHER" id="PTHR12110">
    <property type="entry name" value="HYDROXYPYRUVATE ISOMERASE"/>
    <property type="match status" value="1"/>
</dbReference>
<proteinExistence type="predicted"/>
<feature type="domain" description="Xylose isomerase-like TIM barrel" evidence="1">
    <location>
        <begin position="23"/>
        <end position="252"/>
    </location>
</feature>
<dbReference type="EMBL" id="UZWD01000009">
    <property type="protein sequence ID" value="VDS03501.1"/>
    <property type="molecule type" value="Genomic_DNA"/>
</dbReference>
<name>A0A447I7J8_9HYPH</name>